<evidence type="ECO:0000313" key="6">
    <source>
        <dbReference type="EMBL" id="SDG38642.1"/>
    </source>
</evidence>
<dbReference type="AlphaFoldDB" id="A0A1G7TTT4"/>
<dbReference type="OrthoDB" id="134470at2157"/>
<dbReference type="GO" id="GO:0005525">
    <property type="term" value="F:GTP binding"/>
    <property type="evidence" value="ECO:0007669"/>
    <property type="project" value="InterPro"/>
</dbReference>
<dbReference type="Gene3D" id="3.40.50.1440">
    <property type="entry name" value="Tubulin/FtsZ, GTPase domain"/>
    <property type="match status" value="1"/>
</dbReference>
<dbReference type="STRING" id="660518.SAMN05216218_1303"/>
<evidence type="ECO:0000256" key="1">
    <source>
        <dbReference type="ARBA" id="ARBA00022741"/>
    </source>
</evidence>
<dbReference type="PROSITE" id="PS00227">
    <property type="entry name" value="TUBULIN"/>
    <property type="match status" value="1"/>
</dbReference>
<evidence type="ECO:0000256" key="2">
    <source>
        <dbReference type="ARBA" id="ARBA00023134"/>
    </source>
</evidence>
<feature type="coiled-coil region" evidence="3">
    <location>
        <begin position="491"/>
        <end position="580"/>
    </location>
</feature>
<accession>A0A1G7TTT4</accession>
<evidence type="ECO:0000256" key="3">
    <source>
        <dbReference type="SAM" id="Coils"/>
    </source>
</evidence>
<feature type="coiled-coil region" evidence="3">
    <location>
        <begin position="46"/>
        <end position="80"/>
    </location>
</feature>
<keyword evidence="1" id="KW-0547">Nucleotide-binding</keyword>
<dbReference type="GO" id="GO:0005874">
    <property type="term" value="C:microtubule"/>
    <property type="evidence" value="ECO:0007669"/>
    <property type="project" value="InterPro"/>
</dbReference>
<dbReference type="EMBL" id="FNBK01000030">
    <property type="protein sequence ID" value="SDG38642.1"/>
    <property type="molecule type" value="Genomic_DNA"/>
</dbReference>
<evidence type="ECO:0000259" key="5">
    <source>
        <dbReference type="Pfam" id="PF00091"/>
    </source>
</evidence>
<gene>
    <name evidence="6" type="ORF">SAMN05216218_1303</name>
</gene>
<feature type="domain" description="Tubulin/FtsZ GTPase" evidence="5">
    <location>
        <begin position="159"/>
        <end position="232"/>
    </location>
</feature>
<keyword evidence="2" id="KW-0342">GTP-binding</keyword>
<feature type="compositionally biased region" description="Polar residues" evidence="4">
    <location>
        <begin position="802"/>
        <end position="821"/>
    </location>
</feature>
<feature type="coiled-coil region" evidence="3">
    <location>
        <begin position="314"/>
        <end position="348"/>
    </location>
</feature>
<dbReference type="InterPro" id="IPR036525">
    <property type="entry name" value="Tubulin/FtsZ_GTPase_sf"/>
</dbReference>
<dbReference type="Proteomes" id="UP000199076">
    <property type="component" value="Unassembled WGS sequence"/>
</dbReference>
<feature type="region of interest" description="Disordered" evidence="4">
    <location>
        <begin position="802"/>
        <end position="822"/>
    </location>
</feature>
<keyword evidence="3" id="KW-0175">Coiled coil</keyword>
<reference evidence="7" key="1">
    <citation type="submission" date="2016-10" db="EMBL/GenBank/DDBJ databases">
        <authorList>
            <person name="Varghese N."/>
            <person name="Submissions S."/>
        </authorList>
    </citation>
    <scope>NUCLEOTIDE SEQUENCE [LARGE SCALE GENOMIC DNA]</scope>
    <source>
        <strain evidence="7">IBRC-M 10760</strain>
    </source>
</reference>
<dbReference type="InterPro" id="IPR003008">
    <property type="entry name" value="Tubulin_FtsZ_GTPase"/>
</dbReference>
<keyword evidence="7" id="KW-1185">Reference proteome</keyword>
<protein>
    <submittedName>
        <fullName evidence="6">Tubulin like</fullName>
    </submittedName>
</protein>
<evidence type="ECO:0000256" key="4">
    <source>
        <dbReference type="SAM" id="MobiDB-lite"/>
    </source>
</evidence>
<proteinExistence type="predicted"/>
<evidence type="ECO:0000313" key="7">
    <source>
        <dbReference type="Proteomes" id="UP000199076"/>
    </source>
</evidence>
<organism evidence="6 7">
    <name type="scientific">Halorientalis regularis</name>
    <dbReference type="NCBI Taxonomy" id="660518"/>
    <lineage>
        <taxon>Archaea</taxon>
        <taxon>Methanobacteriati</taxon>
        <taxon>Methanobacteriota</taxon>
        <taxon>Stenosarchaea group</taxon>
        <taxon>Halobacteria</taxon>
        <taxon>Halobacteriales</taxon>
        <taxon>Haloarculaceae</taxon>
        <taxon>Halorientalis</taxon>
    </lineage>
</organism>
<dbReference type="Pfam" id="PF00091">
    <property type="entry name" value="Tubulin"/>
    <property type="match status" value="1"/>
</dbReference>
<name>A0A1G7TTT4_9EURY</name>
<dbReference type="GO" id="GO:0007017">
    <property type="term" value="P:microtubule-based process"/>
    <property type="evidence" value="ECO:0007669"/>
    <property type="project" value="InterPro"/>
</dbReference>
<dbReference type="InterPro" id="IPR017975">
    <property type="entry name" value="Tubulin_CS"/>
</dbReference>
<dbReference type="SUPFAM" id="SSF52490">
    <property type="entry name" value="Tubulin nucleotide-binding domain-like"/>
    <property type="match status" value="1"/>
</dbReference>
<dbReference type="RefSeq" id="WP_092695652.1">
    <property type="nucleotide sequence ID" value="NZ_FNBK01000030.1"/>
</dbReference>
<sequence>MKFPDRIFAVGGAGKAIAMELLESEWVLRGILEPRPNPPSLTVTILDTAEGEQNKDKQRIADIRQRISEVEEEVRDTEEGRPGSIEVKYKLVTEDIRLDGSIDLLGEDAVPRIAEGNGMDPENWWIKEQHINENLDFAKGVVRKRGLGKSIYYKAYAEDDQISKYIDLPEKGKVAVLTGLGGGTGSGILADLAQHLKQRHRTAEITLFGVLPNHTEGIKENTNAFAALSELEYLALNEEQIFKDRILLPIDPTEFDGKTGNRIQTDRFLEEFDEAVVYMLASYYNTEGLEDPFADAPNYAPFTIGIPQILRFNVEAINEARETFRDLLEEKQEALEAEEEIYSELDRHLQKHFDEGESGLRDLDRTDLNERMDRVTTLLEFDLFNELNYESISIFNDIIDDAKEESSDIEEQVDTISASVRAIDATSRDTGQFVDNIDEHLAEILEMDLTLISMRKDILSRIKTVDEKKIRDALEFLIGTGSASANPGVRLQRLEAELEDLEERRKQLESDLEEAIEELEEARDEQSEEIKRRANNWERNVEDEIANLRTINQIDLGTDLNTLQSRLDEFLSNIVNADSEDEVEQISESGVRNALDKVQNDLSEIGVDFQDDRRSIEGSLSELKQARTAFFDMNQEEGAIESITPWQSSTEEEKEEAHKDYRMQRNRLDDRGIFSVGPPGGTFTAELTYNEATIREEVDREKRTLRESIVNELRDAADDPPEDLIRELETELTEDQNQEQLRDIVHQIFRLEVGETEDIENRRDELEAKLDDVESTIEVYDPTIDLFQRLNNKREVYEEQSTAFRSQQDNYSAEPSRNVSTESDRHVYIKNIQPEDVFRATGRDNLAQSDLLKSKEESQRVQANLEELAKNARNEEYTSLKRRKLSRGRSRYSEMKVRVSVLSRAVSQLDSNTIDFEDIFTGAFDIGSGGNRASSPYTSWASEVGGPWDIGVCVFISGVFLDNIKKAVQADGYFSGYKDREADLGEDIIIHHSYGLSEGYYVRRKSLMNMEDEDDVGFFLRDEPEITEDLLNEYIGTVDTTE</sequence>